<evidence type="ECO:0000313" key="2">
    <source>
        <dbReference type="Proteomes" id="UP000479190"/>
    </source>
</evidence>
<keyword evidence="2" id="KW-1185">Reference proteome</keyword>
<dbReference type="AlphaFoldDB" id="A0A6H5J0E2"/>
<dbReference type="EMBL" id="CADCXV010001263">
    <property type="protein sequence ID" value="CAB0043055.1"/>
    <property type="molecule type" value="Genomic_DNA"/>
</dbReference>
<proteinExistence type="predicted"/>
<organism evidence="1 2">
    <name type="scientific">Trichogramma brassicae</name>
    <dbReference type="NCBI Taxonomy" id="86971"/>
    <lineage>
        <taxon>Eukaryota</taxon>
        <taxon>Metazoa</taxon>
        <taxon>Ecdysozoa</taxon>
        <taxon>Arthropoda</taxon>
        <taxon>Hexapoda</taxon>
        <taxon>Insecta</taxon>
        <taxon>Pterygota</taxon>
        <taxon>Neoptera</taxon>
        <taxon>Endopterygota</taxon>
        <taxon>Hymenoptera</taxon>
        <taxon>Apocrita</taxon>
        <taxon>Proctotrupomorpha</taxon>
        <taxon>Chalcidoidea</taxon>
        <taxon>Trichogrammatidae</taxon>
        <taxon>Trichogramma</taxon>
    </lineage>
</organism>
<evidence type="ECO:0000313" key="1">
    <source>
        <dbReference type="EMBL" id="CAB0043055.1"/>
    </source>
</evidence>
<gene>
    <name evidence="1" type="ORF">TBRA_LOCUS14643</name>
</gene>
<name>A0A6H5J0E2_9HYME</name>
<dbReference type="Proteomes" id="UP000479190">
    <property type="component" value="Unassembled WGS sequence"/>
</dbReference>
<accession>A0A6H5J0E2</accession>
<protein>
    <submittedName>
        <fullName evidence="1">Uncharacterized protein</fullName>
    </submittedName>
</protein>
<reference evidence="1 2" key="1">
    <citation type="submission" date="2020-02" db="EMBL/GenBank/DDBJ databases">
        <authorList>
            <person name="Ferguson B K."/>
        </authorList>
    </citation>
    <scope>NUCLEOTIDE SEQUENCE [LARGE SCALE GENOMIC DNA]</scope>
</reference>
<sequence>MVDRQLLQEEHRRREIACLRIPIVPMSTCAAFYATLPREIIGKGPSRDIPCVQADENLHAAMPRRSRSDPPVPYSEVNMRIALH</sequence>